<evidence type="ECO:0000313" key="2">
    <source>
        <dbReference type="EMBL" id="CAF29917.1"/>
    </source>
</evidence>
<reference evidence="2 3" key="1">
    <citation type="journal article" date="2004" name="J. Bacteriol.">
        <title>Complete genome sequence of the genetically tractable hydrogenotrophic methanogen Methanococcus maripaludis.</title>
        <authorList>
            <person name="Hendrickson E.L."/>
            <person name="Kaul R."/>
            <person name="Zhou Y."/>
            <person name="Bovee D."/>
            <person name="Chapman P."/>
            <person name="Chung J."/>
            <person name="Conway de Macario E."/>
            <person name="Dodsworth J.A."/>
            <person name="Gillett W."/>
            <person name="Graham D.E."/>
            <person name="Hackett M."/>
            <person name="Haydock A.K."/>
            <person name="Kang A."/>
            <person name="Land M.L."/>
            <person name="Levy R."/>
            <person name="Lie T.J."/>
            <person name="Major T.A."/>
            <person name="Moore B.C."/>
            <person name="Porat I."/>
            <person name="Palmeiri A."/>
            <person name="Rouse G."/>
            <person name="Saenphimmachak C."/>
            <person name="Soll D."/>
            <person name="Van Dien S."/>
            <person name="Wang T."/>
            <person name="Whitman W.B."/>
            <person name="Xia Q."/>
            <person name="Zhang Y."/>
            <person name="Larimer F.W."/>
            <person name="Olson M.V."/>
            <person name="Leigh J.A."/>
        </authorList>
    </citation>
    <scope>NUCLEOTIDE SEQUENCE [LARGE SCALE GENOMIC DNA]</scope>
    <source>
        <strain evidence="3">S2 / LL</strain>
    </source>
</reference>
<keyword evidence="1" id="KW-0472">Membrane</keyword>
<keyword evidence="3" id="KW-1185">Reference proteome</keyword>
<sequence>MKNITVTSLIAAIIGGIYFKTFFPILLIIFYIRDTRFKNSFLFLFTIYMLIFGYFFNPSDFSILLIISMIVIPHLLILFELLLEIKQKYEKIDILIIICLLCGIPYPEIYIFGIVLLLIKRFNNFLNKKIGIILIPTIISLLIFIKHLDMLNQNLIYKILVLTGPGVVLYSIYSFLNKESMNNK</sequence>
<keyword evidence="1" id="KW-1133">Transmembrane helix</keyword>
<dbReference type="PATRIC" id="fig|267377.15.peg.364"/>
<dbReference type="eggNOG" id="arCOG06605">
    <property type="taxonomic scope" value="Archaea"/>
</dbReference>
<dbReference type="GeneID" id="2761426"/>
<feature type="transmembrane region" description="Helical" evidence="1">
    <location>
        <begin position="95"/>
        <end position="118"/>
    </location>
</feature>
<evidence type="ECO:0000256" key="1">
    <source>
        <dbReference type="SAM" id="Phobius"/>
    </source>
</evidence>
<dbReference type="STRING" id="267377.MMP0361"/>
<dbReference type="RefSeq" id="WP_011170305.1">
    <property type="nucleotide sequence ID" value="NC_005791.1"/>
</dbReference>
<dbReference type="OrthoDB" id="60693at2157"/>
<protein>
    <submittedName>
        <fullName evidence="2">Uncharacterized protein</fullName>
    </submittedName>
</protein>
<keyword evidence="1" id="KW-0812">Transmembrane</keyword>
<gene>
    <name evidence="2" type="ordered locus">MMP0361</name>
</gene>
<name>Q6M0B0_METMP</name>
<feature type="transmembrane region" description="Helical" evidence="1">
    <location>
        <begin position="39"/>
        <end position="56"/>
    </location>
</feature>
<dbReference type="EnsemblBacteria" id="CAF29917">
    <property type="protein sequence ID" value="CAF29917"/>
    <property type="gene ID" value="MMP0361"/>
</dbReference>
<dbReference type="HOGENOM" id="CLU_1472106_0_0_2"/>
<proteinExistence type="predicted"/>
<dbReference type="AlphaFoldDB" id="Q6M0B0"/>
<dbReference type="EMBL" id="BX950229">
    <property type="protein sequence ID" value="CAF29917.1"/>
    <property type="molecule type" value="Genomic_DNA"/>
</dbReference>
<accession>Q6M0B0</accession>
<dbReference type="Proteomes" id="UP000000590">
    <property type="component" value="Chromosome"/>
</dbReference>
<evidence type="ECO:0000313" key="3">
    <source>
        <dbReference type="Proteomes" id="UP000000590"/>
    </source>
</evidence>
<dbReference type="KEGG" id="mmp:MMP0361"/>
<feature type="transmembrane region" description="Helical" evidence="1">
    <location>
        <begin position="130"/>
        <end position="148"/>
    </location>
</feature>
<feature type="transmembrane region" description="Helical" evidence="1">
    <location>
        <begin position="6"/>
        <end position="32"/>
    </location>
</feature>
<organism evidence="3">
    <name type="scientific">Methanococcus maripaludis (strain DSM 14266 / JCM 13030 / NBRC 101832 / S2 / LL)</name>
    <dbReference type="NCBI Taxonomy" id="267377"/>
    <lineage>
        <taxon>Archaea</taxon>
        <taxon>Methanobacteriati</taxon>
        <taxon>Methanobacteriota</taxon>
        <taxon>Methanomada group</taxon>
        <taxon>Methanococci</taxon>
        <taxon>Methanococcales</taxon>
        <taxon>Methanococcaceae</taxon>
        <taxon>Methanococcus</taxon>
    </lineage>
</organism>
<feature type="transmembrane region" description="Helical" evidence="1">
    <location>
        <begin position="62"/>
        <end position="83"/>
    </location>
</feature>
<feature type="transmembrane region" description="Helical" evidence="1">
    <location>
        <begin position="155"/>
        <end position="176"/>
    </location>
</feature>